<dbReference type="GO" id="GO:0008270">
    <property type="term" value="F:zinc ion binding"/>
    <property type="evidence" value="ECO:0007669"/>
    <property type="project" value="UniProtKB-KW"/>
</dbReference>
<keyword evidence="3" id="KW-0862">Zinc</keyword>
<dbReference type="PROSITE" id="PS50013">
    <property type="entry name" value="CHROMO_2"/>
    <property type="match status" value="1"/>
</dbReference>
<feature type="compositionally biased region" description="Low complexity" evidence="4">
    <location>
        <begin position="499"/>
        <end position="516"/>
    </location>
</feature>
<dbReference type="Pfam" id="PF00628">
    <property type="entry name" value="PHD"/>
    <property type="match status" value="1"/>
</dbReference>
<dbReference type="InterPro" id="IPR011011">
    <property type="entry name" value="Znf_FYVE_PHD"/>
</dbReference>
<dbReference type="OrthoDB" id="436852at2759"/>
<dbReference type="RefSeq" id="XP_040764820.1">
    <property type="nucleotide sequence ID" value="XM_040914404.1"/>
</dbReference>
<evidence type="ECO:0000256" key="3">
    <source>
        <dbReference type="ARBA" id="ARBA00022833"/>
    </source>
</evidence>
<keyword evidence="2" id="KW-0863">Zinc-finger</keyword>
<feature type="compositionally biased region" description="Pro residues" evidence="4">
    <location>
        <begin position="517"/>
        <end position="528"/>
    </location>
</feature>
<evidence type="ECO:0000313" key="7">
    <source>
        <dbReference type="Proteomes" id="UP000076871"/>
    </source>
</evidence>
<evidence type="ECO:0000313" key="6">
    <source>
        <dbReference type="EMBL" id="KZT07080.1"/>
    </source>
</evidence>
<keyword evidence="1" id="KW-0479">Metal-binding</keyword>
<dbReference type="SMART" id="SM00298">
    <property type="entry name" value="CHROMO"/>
    <property type="match status" value="1"/>
</dbReference>
<evidence type="ECO:0000256" key="2">
    <source>
        <dbReference type="ARBA" id="ARBA00022771"/>
    </source>
</evidence>
<dbReference type="InterPro" id="IPR016197">
    <property type="entry name" value="Chromo-like_dom_sf"/>
</dbReference>
<feature type="region of interest" description="Disordered" evidence="4">
    <location>
        <begin position="251"/>
        <end position="317"/>
    </location>
</feature>
<reference evidence="6 7" key="1">
    <citation type="journal article" date="2016" name="Mol. Biol. Evol.">
        <title>Comparative Genomics of Early-Diverging Mushroom-Forming Fungi Provides Insights into the Origins of Lignocellulose Decay Capabilities.</title>
        <authorList>
            <person name="Nagy L.G."/>
            <person name="Riley R."/>
            <person name="Tritt A."/>
            <person name="Adam C."/>
            <person name="Daum C."/>
            <person name="Floudas D."/>
            <person name="Sun H."/>
            <person name="Yadav J.S."/>
            <person name="Pangilinan J."/>
            <person name="Larsson K.H."/>
            <person name="Matsuura K."/>
            <person name="Barry K."/>
            <person name="Labutti K."/>
            <person name="Kuo R."/>
            <person name="Ohm R.A."/>
            <person name="Bhattacharya S.S."/>
            <person name="Shirouzu T."/>
            <person name="Yoshinaga Y."/>
            <person name="Martin F.M."/>
            <person name="Grigoriev I.V."/>
            <person name="Hibbett D.S."/>
        </authorList>
    </citation>
    <scope>NUCLEOTIDE SEQUENCE [LARGE SCALE GENOMIC DNA]</scope>
    <source>
        <strain evidence="6 7">93-53</strain>
    </source>
</reference>
<feature type="compositionally biased region" description="Low complexity" evidence="4">
    <location>
        <begin position="301"/>
        <end position="316"/>
    </location>
</feature>
<dbReference type="STRING" id="1314785.A0A165EHV8"/>
<gene>
    <name evidence="6" type="ORF">LAESUDRAFT_812414</name>
</gene>
<dbReference type="Gene3D" id="2.40.50.40">
    <property type="match status" value="1"/>
</dbReference>
<dbReference type="SUPFAM" id="SSF57903">
    <property type="entry name" value="FYVE/PHD zinc finger"/>
    <property type="match status" value="1"/>
</dbReference>
<evidence type="ECO:0000259" key="5">
    <source>
        <dbReference type="PROSITE" id="PS50013"/>
    </source>
</evidence>
<keyword evidence="7" id="KW-1185">Reference proteome</keyword>
<feature type="region of interest" description="Disordered" evidence="4">
    <location>
        <begin position="387"/>
        <end position="624"/>
    </location>
</feature>
<sequence length="828" mass="89930">MQPSSSRGPNGPQPTSHVIQHGRYEHIGVPFPLPIANVDVQLPLQTQNLLQTLAHALTSFQDRTTDRLEKLEMNLNGMVVAINENSRKDTINLAEYMERSHKIQMNATQRLLDRLEAVEGTLGNDPSLHGDETLTSRMQRIDCVVHELLEGISDPDATRRVTPMHDAAVNTSPSLLAKNLVDIGVDPIKLDHRLIDAGVDAPILTTVDVDIDATALIAPTDATMGPESGRSNVQIRTFADAAIFACIPVDEDNESESGDGDSPPAPPSLSSFGVPMHTRFPTSPYKSDPLTPAQWSPKDASFSSSSEGLSGSQTSSRELSYVDNYLARASSGTTSASETPQRAVVVAQEEVHDGFAAADENVNMTVTELAAVVPPDPGTPIETGPFTNACRPPSIPPSAQNPLPSFEPLSRSTTPGAQTVSSPTVVDMSPTPRSPSPKSIASPVFNASSSPVPLALPRKRPAPDRALSTSPNARPLPPPIFIGTSALQTQTQRSWRPVSFSESLSSLSSLTESSRAPSPPPLPPPPLPRRTHAALASSTPQAVKLTLKIKPSRSRNSSPEVQIIEKPARIESTSRRKDKGKRKARTNVGNGEEKHDLGRPQKKRKTDGAGAAAKSKRGPGRPRKIKSEAIMHSKAALVAESSSAAAWRDADGEKCGWPEKIEDDIAYQRQFVQCDNCDAWYHFGCVAMRADDPRLAAEDDGEFFCPPCELFPEQRNRRYVNAVEDASCRRPDCNHPGDPSENKEYFIERIIGRRPEIGDNSRTGHPRYLWLVKWDGWPVQDASWAHPVHLGDCTHYIEGFETAAGVEGHDLSDPWKKVVLNEAAAVNW</sequence>
<organism evidence="6 7">
    <name type="scientific">Laetiporus sulphureus 93-53</name>
    <dbReference type="NCBI Taxonomy" id="1314785"/>
    <lineage>
        <taxon>Eukaryota</taxon>
        <taxon>Fungi</taxon>
        <taxon>Dikarya</taxon>
        <taxon>Basidiomycota</taxon>
        <taxon>Agaricomycotina</taxon>
        <taxon>Agaricomycetes</taxon>
        <taxon>Polyporales</taxon>
        <taxon>Laetiporus</taxon>
    </lineage>
</organism>
<protein>
    <recommendedName>
        <fullName evidence="5">Chromo domain-containing protein</fullName>
    </recommendedName>
</protein>
<evidence type="ECO:0000256" key="1">
    <source>
        <dbReference type="ARBA" id="ARBA00022723"/>
    </source>
</evidence>
<dbReference type="EMBL" id="KV427621">
    <property type="protein sequence ID" value="KZT07080.1"/>
    <property type="molecule type" value="Genomic_DNA"/>
</dbReference>
<dbReference type="InterPro" id="IPR013083">
    <property type="entry name" value="Znf_RING/FYVE/PHD"/>
</dbReference>
<dbReference type="InterPro" id="IPR000953">
    <property type="entry name" value="Chromo/chromo_shadow_dom"/>
</dbReference>
<feature type="domain" description="Chromo" evidence="5">
    <location>
        <begin position="745"/>
        <end position="801"/>
    </location>
</feature>
<proteinExistence type="predicted"/>
<dbReference type="Gene3D" id="3.30.40.10">
    <property type="entry name" value="Zinc/RING finger domain, C3HC4 (zinc finger)"/>
    <property type="match status" value="1"/>
</dbReference>
<feature type="compositionally biased region" description="Polar residues" evidence="4">
    <location>
        <begin position="410"/>
        <end position="424"/>
    </location>
</feature>
<dbReference type="CDD" id="cd15517">
    <property type="entry name" value="PHD_TCF19_like"/>
    <property type="match status" value="1"/>
</dbReference>
<dbReference type="SUPFAM" id="SSF54160">
    <property type="entry name" value="Chromo domain-like"/>
    <property type="match status" value="1"/>
</dbReference>
<evidence type="ECO:0000256" key="4">
    <source>
        <dbReference type="SAM" id="MobiDB-lite"/>
    </source>
</evidence>
<dbReference type="SMART" id="SM00249">
    <property type="entry name" value="PHD"/>
    <property type="match status" value="1"/>
</dbReference>
<dbReference type="InterPro" id="IPR001965">
    <property type="entry name" value="Znf_PHD"/>
</dbReference>
<name>A0A165EHV8_9APHY</name>
<feature type="compositionally biased region" description="Polar residues" evidence="4">
    <location>
        <begin position="485"/>
        <end position="494"/>
    </location>
</feature>
<feature type="compositionally biased region" description="Basic residues" evidence="4">
    <location>
        <begin position="576"/>
        <end position="585"/>
    </location>
</feature>
<dbReference type="GO" id="GO:0006338">
    <property type="term" value="P:chromatin remodeling"/>
    <property type="evidence" value="ECO:0007669"/>
    <property type="project" value="UniProtKB-ARBA"/>
</dbReference>
<feature type="compositionally biased region" description="Basic residues" evidence="4">
    <location>
        <begin position="614"/>
        <end position="624"/>
    </location>
</feature>
<dbReference type="Proteomes" id="UP000076871">
    <property type="component" value="Unassembled WGS sequence"/>
</dbReference>
<dbReference type="InParanoid" id="A0A165EHV8"/>
<feature type="compositionally biased region" description="Basic and acidic residues" evidence="4">
    <location>
        <begin position="566"/>
        <end position="575"/>
    </location>
</feature>
<accession>A0A165EHV8</accession>
<dbReference type="AlphaFoldDB" id="A0A165EHV8"/>
<dbReference type="GeneID" id="63831431"/>
<dbReference type="InterPro" id="IPR019787">
    <property type="entry name" value="Znf_PHD-finger"/>
</dbReference>